<evidence type="ECO:0000313" key="2">
    <source>
        <dbReference type="EMBL" id="GCL64080.1"/>
    </source>
</evidence>
<dbReference type="EMBL" id="BJCL01000008">
    <property type="protein sequence ID" value="GCL64080.1"/>
    <property type="molecule type" value="Genomic_DNA"/>
</dbReference>
<feature type="region of interest" description="Disordered" evidence="1">
    <location>
        <begin position="66"/>
        <end position="114"/>
    </location>
</feature>
<protein>
    <submittedName>
        <fullName evidence="2">Uncharacterized protein</fullName>
    </submittedName>
</protein>
<evidence type="ECO:0000256" key="1">
    <source>
        <dbReference type="SAM" id="MobiDB-lite"/>
    </source>
</evidence>
<dbReference type="AlphaFoldDB" id="A0A480AT88"/>
<evidence type="ECO:0000313" key="3">
    <source>
        <dbReference type="Proteomes" id="UP000301751"/>
    </source>
</evidence>
<dbReference type="Proteomes" id="UP000301751">
    <property type="component" value="Unassembled WGS sequence"/>
</dbReference>
<accession>A0A480AT88</accession>
<keyword evidence="3" id="KW-1185">Reference proteome</keyword>
<comment type="caution">
    <text evidence="2">The sequence shown here is derived from an EMBL/GenBank/DDBJ whole genome shotgun (WGS) entry which is preliminary data.</text>
</comment>
<proteinExistence type="predicted"/>
<name>A0A480AT88_9BURK</name>
<reference evidence="3" key="1">
    <citation type="submission" date="2019-03" db="EMBL/GenBank/DDBJ databases">
        <title>Aquabacterium pictum sp.nov., the first bacteriochlorophyll a-containing freshwater bacterium in the genus Aquabacterium of the class Betaproteobacteria.</title>
        <authorList>
            <person name="Hirose S."/>
            <person name="Tank M."/>
            <person name="Hara E."/>
            <person name="Tamaki H."/>
            <person name="Takaichi S."/>
            <person name="Haruta S."/>
            <person name="Hanada S."/>
        </authorList>
    </citation>
    <scope>NUCLEOTIDE SEQUENCE [LARGE SCALE GENOMIC DNA]</scope>
    <source>
        <strain evidence="3">W35</strain>
    </source>
</reference>
<organism evidence="2 3">
    <name type="scientific">Pseudaquabacterium pictum</name>
    <dbReference type="NCBI Taxonomy" id="2315236"/>
    <lineage>
        <taxon>Bacteria</taxon>
        <taxon>Pseudomonadati</taxon>
        <taxon>Pseudomonadota</taxon>
        <taxon>Betaproteobacteria</taxon>
        <taxon>Burkholderiales</taxon>
        <taxon>Sphaerotilaceae</taxon>
        <taxon>Pseudaquabacterium</taxon>
    </lineage>
</organism>
<gene>
    <name evidence="2" type="ORF">AQPW35_31610</name>
</gene>
<sequence length="135" mass="13696">MTCPLPEGIDLSGARRPAMASQFPGRVLVLIAANKANVKHSERCAAMNTIRRDAADDAHVIFGAACQPPPGRGQDGSAVAQWHGRDRDSRLPAQAGGGRPAGARGVPQRVSGSVTTCSAAMSAALSGPPAPPAPP</sequence>